<dbReference type="GO" id="GO:0005524">
    <property type="term" value="F:ATP binding"/>
    <property type="evidence" value="ECO:0007669"/>
    <property type="project" value="UniProtKB-KW"/>
</dbReference>
<proteinExistence type="predicted"/>
<dbReference type="OrthoDB" id="9800808at2"/>
<dbReference type="NCBIfam" id="NF004398">
    <property type="entry name" value="PRK05756.1"/>
    <property type="match status" value="1"/>
</dbReference>
<dbReference type="Proteomes" id="UP000287447">
    <property type="component" value="Unassembled WGS sequence"/>
</dbReference>
<evidence type="ECO:0000256" key="3">
    <source>
        <dbReference type="ARBA" id="ARBA00022741"/>
    </source>
</evidence>
<protein>
    <recommendedName>
        <fullName evidence="1">pyridoxal kinase</fullName>
        <ecNumber evidence="1">2.7.1.35</ecNumber>
    </recommendedName>
</protein>
<dbReference type="NCBIfam" id="TIGR00687">
    <property type="entry name" value="pyridox_kin"/>
    <property type="match status" value="1"/>
</dbReference>
<feature type="domain" description="Pyridoxamine kinase/Phosphomethylpyrimidine kinase" evidence="6">
    <location>
        <begin position="73"/>
        <end position="261"/>
    </location>
</feature>
<dbReference type="EC" id="2.7.1.35" evidence="1"/>
<gene>
    <name evidence="7" type="primary">pdxY</name>
    <name evidence="7" type="ORF">EOI86_01245</name>
</gene>
<reference evidence="8" key="1">
    <citation type="submission" date="2019-01" db="EMBL/GenBank/DDBJ databases">
        <title>Gri0909 isolated from a small marine red alga.</title>
        <authorList>
            <person name="Kim J."/>
            <person name="Jeong S.E."/>
            <person name="Jeon C.O."/>
        </authorList>
    </citation>
    <scope>NUCLEOTIDE SEQUENCE [LARGE SCALE GENOMIC DNA]</scope>
    <source>
        <strain evidence="8">Gri0909</strain>
    </source>
</reference>
<dbReference type="PANTHER" id="PTHR10534:SF2">
    <property type="entry name" value="PYRIDOXAL KINASE"/>
    <property type="match status" value="1"/>
</dbReference>
<keyword evidence="2 7" id="KW-0808">Transferase</keyword>
<dbReference type="GO" id="GO:0009443">
    <property type="term" value="P:pyridoxal 5'-phosphate salvage"/>
    <property type="evidence" value="ECO:0007669"/>
    <property type="project" value="InterPro"/>
</dbReference>
<dbReference type="GO" id="GO:0005829">
    <property type="term" value="C:cytosol"/>
    <property type="evidence" value="ECO:0007669"/>
    <property type="project" value="TreeGrafter"/>
</dbReference>
<evidence type="ECO:0000256" key="5">
    <source>
        <dbReference type="ARBA" id="ARBA00022840"/>
    </source>
</evidence>
<dbReference type="Pfam" id="PF08543">
    <property type="entry name" value="Phos_pyr_kin"/>
    <property type="match status" value="1"/>
</dbReference>
<dbReference type="SUPFAM" id="SSF53613">
    <property type="entry name" value="Ribokinase-like"/>
    <property type="match status" value="1"/>
</dbReference>
<dbReference type="EMBL" id="SADE01000001">
    <property type="protein sequence ID" value="RVU39693.1"/>
    <property type="molecule type" value="Genomic_DNA"/>
</dbReference>
<name>A0A437QYY2_9PROT</name>
<dbReference type="InterPro" id="IPR029056">
    <property type="entry name" value="Ribokinase-like"/>
</dbReference>
<evidence type="ECO:0000313" key="8">
    <source>
        <dbReference type="Proteomes" id="UP000287447"/>
    </source>
</evidence>
<evidence type="ECO:0000259" key="6">
    <source>
        <dbReference type="Pfam" id="PF08543"/>
    </source>
</evidence>
<dbReference type="GO" id="GO:0008478">
    <property type="term" value="F:pyridoxal kinase activity"/>
    <property type="evidence" value="ECO:0007669"/>
    <property type="project" value="UniProtKB-EC"/>
</dbReference>
<dbReference type="CDD" id="cd01173">
    <property type="entry name" value="pyridoxal_pyridoxamine_kinase"/>
    <property type="match status" value="1"/>
</dbReference>
<evidence type="ECO:0000313" key="7">
    <source>
        <dbReference type="EMBL" id="RVU39693.1"/>
    </source>
</evidence>
<dbReference type="InterPro" id="IPR004625">
    <property type="entry name" value="PyrdxlKinase"/>
</dbReference>
<comment type="caution">
    <text evidence="7">The sequence shown here is derived from an EMBL/GenBank/DDBJ whole genome shotgun (WGS) entry which is preliminary data.</text>
</comment>
<keyword evidence="3" id="KW-0547">Nucleotide-binding</keyword>
<accession>A0A437QYY2</accession>
<keyword evidence="8" id="KW-1185">Reference proteome</keyword>
<sequence length="286" mass="30792">MNVISIQSHVSFGHVGNSAAVFPLQRLGVTVWPVHTVLFSNHTGYDGWRGPALSPETVRDVLQGMEDRGIFAGCDGILTGYIGNPDLGSVVANLVDRVRGANPKAVYCCDPVMGDEGRGFYVSDGVAGFMQETALPRADILTPNKFELQAMSPFTGDSLPELITAARRLCAKGPRLVLVTSLERQDGPTDAVEMLLVSQDRAWLAETPRLSFPINPNGAGDMTAALFLAAILKKDDPGAALSDTISAVYAVLDKTRELGRREMALVEAQDEIVAPPRRFDVRQIAD</sequence>
<keyword evidence="5" id="KW-0067">ATP-binding</keyword>
<dbReference type="RefSeq" id="WP_127765064.1">
    <property type="nucleotide sequence ID" value="NZ_SADE01000001.1"/>
</dbReference>
<dbReference type="PANTHER" id="PTHR10534">
    <property type="entry name" value="PYRIDOXAL KINASE"/>
    <property type="match status" value="1"/>
</dbReference>
<dbReference type="InterPro" id="IPR013749">
    <property type="entry name" value="PM/HMP-P_kinase-1"/>
</dbReference>
<evidence type="ECO:0000256" key="2">
    <source>
        <dbReference type="ARBA" id="ARBA00022679"/>
    </source>
</evidence>
<organism evidence="7 8">
    <name type="scientific">Hwanghaeella grinnelliae</name>
    <dbReference type="NCBI Taxonomy" id="2500179"/>
    <lineage>
        <taxon>Bacteria</taxon>
        <taxon>Pseudomonadati</taxon>
        <taxon>Pseudomonadota</taxon>
        <taxon>Alphaproteobacteria</taxon>
        <taxon>Rhodospirillales</taxon>
        <taxon>Rhodospirillaceae</taxon>
        <taxon>Hwanghaeella</taxon>
    </lineage>
</organism>
<evidence type="ECO:0000256" key="1">
    <source>
        <dbReference type="ARBA" id="ARBA00012104"/>
    </source>
</evidence>
<dbReference type="AlphaFoldDB" id="A0A437QYY2"/>
<keyword evidence="4 7" id="KW-0418">Kinase</keyword>
<dbReference type="Gene3D" id="3.40.1190.20">
    <property type="match status" value="1"/>
</dbReference>
<evidence type="ECO:0000256" key="4">
    <source>
        <dbReference type="ARBA" id="ARBA00022777"/>
    </source>
</evidence>